<accession>A0A4V1BEB7</accession>
<evidence type="ECO:0008006" key="4">
    <source>
        <dbReference type="Google" id="ProtNLM"/>
    </source>
</evidence>
<dbReference type="AlphaFoldDB" id="A0A4V1BEB7"/>
<dbReference type="OrthoDB" id="4871238at2"/>
<reference evidence="2 3" key="1">
    <citation type="submission" date="2019-03" db="EMBL/GenBank/DDBJ databases">
        <title>Three New Species of Nocardioides, Nocardioides euryhalodurans sp. nov., Nocardioides seonyuensis sp. nov. and Nocardioides eburneoflavus sp. nov., Iolated from Soil.</title>
        <authorList>
            <person name="Roh S.G."/>
            <person name="Lee C."/>
            <person name="Kim M.-K."/>
            <person name="Kim S.B."/>
        </authorList>
    </citation>
    <scope>NUCLEOTIDE SEQUENCE [LARGE SCALE GENOMIC DNA]</scope>
    <source>
        <strain evidence="2 3">MMS17-SY117</strain>
    </source>
</reference>
<keyword evidence="1" id="KW-0472">Membrane</keyword>
<gene>
    <name evidence="2" type="ORF">EXE57_18555</name>
</gene>
<dbReference type="Proteomes" id="UP000294894">
    <property type="component" value="Chromosome"/>
</dbReference>
<evidence type="ECO:0000313" key="2">
    <source>
        <dbReference type="EMBL" id="QBR94062.1"/>
    </source>
</evidence>
<keyword evidence="3" id="KW-1185">Reference proteome</keyword>
<feature type="transmembrane region" description="Helical" evidence="1">
    <location>
        <begin position="43"/>
        <end position="64"/>
    </location>
</feature>
<proteinExistence type="predicted"/>
<sequence length="138" mass="13830">MSEPPGAPAQLVVRYQRGLGVAALVGGALLLVLGLGTGDVLNIVLGLILGGLGLGYALGAAVVWTATELQLKSPLGTTTRRYPVAGPADLRIDGNTLVHTPSGKKVVSLGFGLDRGDVARLREAVGGPGDGRPPSSSA</sequence>
<dbReference type="EMBL" id="CP038267">
    <property type="protein sequence ID" value="QBR94062.1"/>
    <property type="molecule type" value="Genomic_DNA"/>
</dbReference>
<protein>
    <recommendedName>
        <fullName evidence="4">PH domain-containing protein</fullName>
    </recommendedName>
</protein>
<feature type="transmembrane region" description="Helical" evidence="1">
    <location>
        <begin position="18"/>
        <end position="37"/>
    </location>
</feature>
<evidence type="ECO:0000313" key="3">
    <source>
        <dbReference type="Proteomes" id="UP000294894"/>
    </source>
</evidence>
<dbReference type="KEGG" id="noy:EXE57_18555"/>
<keyword evidence="1" id="KW-1133">Transmembrane helix</keyword>
<dbReference type="RefSeq" id="WP_135080115.1">
    <property type="nucleotide sequence ID" value="NZ_CP038267.1"/>
</dbReference>
<organism evidence="2 3">
    <name type="scientific">Nocardioides euryhalodurans</name>
    <dbReference type="NCBI Taxonomy" id="2518370"/>
    <lineage>
        <taxon>Bacteria</taxon>
        <taxon>Bacillati</taxon>
        <taxon>Actinomycetota</taxon>
        <taxon>Actinomycetes</taxon>
        <taxon>Propionibacteriales</taxon>
        <taxon>Nocardioidaceae</taxon>
        <taxon>Nocardioides</taxon>
    </lineage>
</organism>
<keyword evidence="1" id="KW-0812">Transmembrane</keyword>
<evidence type="ECO:0000256" key="1">
    <source>
        <dbReference type="SAM" id="Phobius"/>
    </source>
</evidence>
<name>A0A4V1BEB7_9ACTN</name>